<dbReference type="Proteomes" id="UP001501867">
    <property type="component" value="Unassembled WGS sequence"/>
</dbReference>
<accession>A0ABP3EUY0</accession>
<sequence length="70" mass="7379">MSALLGGDGRTWAGAETAGANAFHVVGNALAASPRLAWKSAGHRVRTYSWRARYTLLHDSTGVPLARAMA</sequence>
<proteinExistence type="predicted"/>
<protein>
    <submittedName>
        <fullName evidence="1">Uncharacterized protein</fullName>
    </submittedName>
</protein>
<keyword evidence="2" id="KW-1185">Reference proteome</keyword>
<gene>
    <name evidence="1" type="ORF">GCM10010302_17080</name>
</gene>
<comment type="caution">
    <text evidence="1">The sequence shown here is derived from an EMBL/GenBank/DDBJ whole genome shotgun (WGS) entry which is preliminary data.</text>
</comment>
<name>A0ABP3EUY0_9ACTN</name>
<organism evidence="1 2">
    <name type="scientific">Streptomyces polychromogenes</name>
    <dbReference type="NCBI Taxonomy" id="67342"/>
    <lineage>
        <taxon>Bacteria</taxon>
        <taxon>Bacillati</taxon>
        <taxon>Actinomycetota</taxon>
        <taxon>Actinomycetes</taxon>
        <taxon>Kitasatosporales</taxon>
        <taxon>Streptomycetaceae</taxon>
        <taxon>Streptomyces</taxon>
    </lineage>
</organism>
<reference evidence="2" key="1">
    <citation type="journal article" date="2019" name="Int. J. Syst. Evol. Microbiol.">
        <title>The Global Catalogue of Microorganisms (GCM) 10K type strain sequencing project: providing services to taxonomists for standard genome sequencing and annotation.</title>
        <authorList>
            <consortium name="The Broad Institute Genomics Platform"/>
            <consortium name="The Broad Institute Genome Sequencing Center for Infectious Disease"/>
            <person name="Wu L."/>
            <person name="Ma J."/>
        </authorList>
    </citation>
    <scope>NUCLEOTIDE SEQUENCE [LARGE SCALE GENOMIC DNA]</scope>
    <source>
        <strain evidence="2">JCM 4505</strain>
    </source>
</reference>
<evidence type="ECO:0000313" key="2">
    <source>
        <dbReference type="Proteomes" id="UP001501867"/>
    </source>
</evidence>
<dbReference type="EMBL" id="BAAABV010000011">
    <property type="protein sequence ID" value="GAA0279915.1"/>
    <property type="molecule type" value="Genomic_DNA"/>
</dbReference>
<evidence type="ECO:0000313" key="1">
    <source>
        <dbReference type="EMBL" id="GAA0279915.1"/>
    </source>
</evidence>